<evidence type="ECO:0000256" key="2">
    <source>
        <dbReference type="ARBA" id="ARBA00023125"/>
    </source>
</evidence>
<organism evidence="5 6">
    <name type="scientific">Flavonifractor plautii 1_3_50AFAA</name>
    <dbReference type="NCBI Taxonomy" id="742738"/>
    <lineage>
        <taxon>Bacteria</taxon>
        <taxon>Bacillati</taxon>
        <taxon>Bacillota</taxon>
        <taxon>Clostridia</taxon>
        <taxon>Eubacteriales</taxon>
        <taxon>Oscillospiraceae</taxon>
        <taxon>Flavonifractor</taxon>
    </lineage>
</organism>
<dbReference type="InterPro" id="IPR000843">
    <property type="entry name" value="HTH_LacI"/>
</dbReference>
<evidence type="ECO:0000259" key="4">
    <source>
        <dbReference type="PROSITE" id="PS50932"/>
    </source>
</evidence>
<dbReference type="eggNOG" id="COG1609">
    <property type="taxonomic scope" value="Bacteria"/>
</dbReference>
<gene>
    <name evidence="5" type="ORF">HMPREF9460_02942</name>
</gene>
<dbReference type="PANTHER" id="PTHR30146">
    <property type="entry name" value="LACI-RELATED TRANSCRIPTIONAL REPRESSOR"/>
    <property type="match status" value="1"/>
</dbReference>
<dbReference type="GO" id="GO:0003700">
    <property type="term" value="F:DNA-binding transcription factor activity"/>
    <property type="evidence" value="ECO:0007669"/>
    <property type="project" value="TreeGrafter"/>
</dbReference>
<accession>A0A096B5P6</accession>
<feature type="domain" description="HTH lacI-type" evidence="4">
    <location>
        <begin position="3"/>
        <end position="48"/>
    </location>
</feature>
<dbReference type="PROSITE" id="PS00356">
    <property type="entry name" value="HTH_LACI_1"/>
    <property type="match status" value="1"/>
</dbReference>
<reference evidence="5 6" key="1">
    <citation type="submission" date="2011-08" db="EMBL/GenBank/DDBJ databases">
        <title>The Genome Sequence of Clostridium orbiscindens 1_3_50AFAA.</title>
        <authorList>
            <consortium name="The Broad Institute Genome Sequencing Platform"/>
            <person name="Earl A."/>
            <person name="Ward D."/>
            <person name="Feldgarden M."/>
            <person name="Gevers D."/>
            <person name="Daigneault M."/>
            <person name="Strauss J."/>
            <person name="Allen-Vercoe E."/>
            <person name="Young S.K."/>
            <person name="Zeng Q."/>
            <person name="Gargeya S."/>
            <person name="Fitzgerald M."/>
            <person name="Haas B."/>
            <person name="Abouelleil A."/>
            <person name="Alvarado L."/>
            <person name="Arachchi H.M."/>
            <person name="Berlin A."/>
            <person name="Brown A."/>
            <person name="Chapman S.B."/>
            <person name="Chen Z."/>
            <person name="Dunbar C."/>
            <person name="Freedman E."/>
            <person name="Gearin G."/>
            <person name="Gellesch M."/>
            <person name="Goldberg J."/>
            <person name="Griggs A."/>
            <person name="Gujja S."/>
            <person name="Heiman D."/>
            <person name="Howarth C."/>
            <person name="Larson L."/>
            <person name="Lui A."/>
            <person name="MacDonald P.J.P."/>
            <person name="Montmayeur A."/>
            <person name="Murphy C."/>
            <person name="Neiman D."/>
            <person name="Pearson M."/>
            <person name="Priest M."/>
            <person name="Roberts A."/>
            <person name="Saif S."/>
            <person name="Shea T."/>
            <person name="Shenoy N."/>
            <person name="Sisk P."/>
            <person name="Stolte C."/>
            <person name="Sykes S."/>
            <person name="Wortman J."/>
            <person name="Nusbaum C."/>
            <person name="Birren B."/>
        </authorList>
    </citation>
    <scope>NUCLEOTIDE SEQUENCE [LARGE SCALE GENOMIC DNA]</scope>
    <source>
        <strain evidence="5 6">1_3_50AFAA</strain>
    </source>
</reference>
<comment type="caution">
    <text evidence="5">The sequence shown here is derived from an EMBL/GenBank/DDBJ whole genome shotgun (WGS) entry which is preliminary data.</text>
</comment>
<proteinExistence type="predicted"/>
<keyword evidence="3" id="KW-0804">Transcription</keyword>
<dbReference type="SMART" id="SM00354">
    <property type="entry name" value="HTH_LACI"/>
    <property type="match status" value="1"/>
</dbReference>
<keyword evidence="2" id="KW-0238">DNA-binding</keyword>
<evidence type="ECO:0000256" key="3">
    <source>
        <dbReference type="ARBA" id="ARBA00023163"/>
    </source>
</evidence>
<dbReference type="Gene3D" id="3.40.50.2300">
    <property type="match status" value="2"/>
</dbReference>
<keyword evidence="6" id="KW-1185">Reference proteome</keyword>
<sequence length="341" mass="38159">MRVTMEDIARMAGVSKATVSRVVNGIEQGVGPETRRRVLQIVKETNYRSYSLPSQNQSKTLGLIIPDIINPFFGELVKAIEGEATEQGYTVLLGNTDFSMEKEERYLSIFLAKRVDGIILVTTAQTAGEHYQRLKKYSVPCVLVDRMLAGAEYTAGIFVDNSYALFMACSLLIQHRNEKIALISGPRNISTSVERIQGYRDALEQYRLPFEERLIKYGDYTFESGYRAIMELEREGTRFTGVLAANDTMALGAIKALKELTYAIPEDVEIIGFDNIGFSQLCDPPLATIQQPTIEMGRRAADTLIRAIVGNPIETKNIHLQPKLVVRGSVKTIYGERILYV</sequence>
<dbReference type="PANTHER" id="PTHR30146:SF109">
    <property type="entry name" value="HTH-TYPE TRANSCRIPTIONAL REGULATOR GALS"/>
    <property type="match status" value="1"/>
</dbReference>
<dbReference type="PROSITE" id="PS50932">
    <property type="entry name" value="HTH_LACI_2"/>
    <property type="match status" value="1"/>
</dbReference>
<dbReference type="InterPro" id="IPR010982">
    <property type="entry name" value="Lambda_DNA-bd_dom_sf"/>
</dbReference>
<evidence type="ECO:0000313" key="5">
    <source>
        <dbReference type="EMBL" id="KGF54335.1"/>
    </source>
</evidence>
<dbReference type="PRINTS" id="PR00036">
    <property type="entry name" value="HTHLACI"/>
</dbReference>
<dbReference type="AlphaFoldDB" id="A0A096B5P6"/>
<dbReference type="HOGENOM" id="CLU_037628_6_0_9"/>
<dbReference type="Proteomes" id="UP000029585">
    <property type="component" value="Unassembled WGS sequence"/>
</dbReference>
<protein>
    <recommendedName>
        <fullName evidence="4">HTH lacI-type domain-containing protein</fullName>
    </recommendedName>
</protein>
<dbReference type="SUPFAM" id="SSF53822">
    <property type="entry name" value="Periplasmic binding protein-like I"/>
    <property type="match status" value="1"/>
</dbReference>
<dbReference type="InterPro" id="IPR028082">
    <property type="entry name" value="Peripla_BP_I"/>
</dbReference>
<name>A0A096B5P6_FLAPL</name>
<evidence type="ECO:0000256" key="1">
    <source>
        <dbReference type="ARBA" id="ARBA00023015"/>
    </source>
</evidence>
<dbReference type="CDD" id="cd06267">
    <property type="entry name" value="PBP1_LacI_sugar_binding-like"/>
    <property type="match status" value="1"/>
</dbReference>
<keyword evidence="1" id="KW-0805">Transcription regulation</keyword>
<dbReference type="EMBL" id="ADLO01000090">
    <property type="protein sequence ID" value="KGF54335.1"/>
    <property type="molecule type" value="Genomic_DNA"/>
</dbReference>
<dbReference type="GO" id="GO:0000976">
    <property type="term" value="F:transcription cis-regulatory region binding"/>
    <property type="evidence" value="ECO:0007669"/>
    <property type="project" value="TreeGrafter"/>
</dbReference>
<dbReference type="InterPro" id="IPR001761">
    <property type="entry name" value="Peripla_BP/Lac1_sug-bd_dom"/>
</dbReference>
<evidence type="ECO:0000313" key="6">
    <source>
        <dbReference type="Proteomes" id="UP000029585"/>
    </source>
</evidence>
<dbReference type="SUPFAM" id="SSF47413">
    <property type="entry name" value="lambda repressor-like DNA-binding domains"/>
    <property type="match status" value="1"/>
</dbReference>
<dbReference type="Gene3D" id="1.10.260.40">
    <property type="entry name" value="lambda repressor-like DNA-binding domains"/>
    <property type="match status" value="1"/>
</dbReference>
<dbReference type="Pfam" id="PF00356">
    <property type="entry name" value="LacI"/>
    <property type="match status" value="1"/>
</dbReference>
<dbReference type="CDD" id="cd01392">
    <property type="entry name" value="HTH_LacI"/>
    <property type="match status" value="1"/>
</dbReference>
<dbReference type="Pfam" id="PF00532">
    <property type="entry name" value="Peripla_BP_1"/>
    <property type="match status" value="1"/>
</dbReference>
<dbReference type="PATRIC" id="fig|742738.3.peg.3025"/>